<evidence type="ECO:0000256" key="1">
    <source>
        <dbReference type="ARBA" id="ARBA00012552"/>
    </source>
</evidence>
<dbReference type="PROSITE" id="PS50084">
    <property type="entry name" value="KH_TYPE_1"/>
    <property type="match status" value="1"/>
</dbReference>
<evidence type="ECO:0000256" key="3">
    <source>
        <dbReference type="ARBA" id="ARBA00022801"/>
    </source>
</evidence>
<dbReference type="EMBL" id="JAACXV010010432">
    <property type="protein sequence ID" value="KAF7275436.1"/>
    <property type="molecule type" value="Genomic_DNA"/>
</dbReference>
<evidence type="ECO:0000259" key="8">
    <source>
        <dbReference type="PROSITE" id="PS51192"/>
    </source>
</evidence>
<organism evidence="10 11">
    <name type="scientific">Rhynchophorus ferrugineus</name>
    <name type="common">Red palm weevil</name>
    <name type="synonym">Curculio ferrugineus</name>
    <dbReference type="NCBI Taxonomy" id="354439"/>
    <lineage>
        <taxon>Eukaryota</taxon>
        <taxon>Metazoa</taxon>
        <taxon>Ecdysozoa</taxon>
        <taxon>Arthropoda</taxon>
        <taxon>Hexapoda</taxon>
        <taxon>Insecta</taxon>
        <taxon>Pterygota</taxon>
        <taxon>Neoptera</taxon>
        <taxon>Endopterygota</taxon>
        <taxon>Coleoptera</taxon>
        <taxon>Polyphaga</taxon>
        <taxon>Cucujiformia</taxon>
        <taxon>Curculionidae</taxon>
        <taxon>Dryophthorinae</taxon>
        <taxon>Rhynchophorus</taxon>
    </lineage>
</organism>
<feature type="domain" description="Helicase ATP-binding" evidence="8">
    <location>
        <begin position="222"/>
        <end position="397"/>
    </location>
</feature>
<dbReference type="InterPro" id="IPR004087">
    <property type="entry name" value="KH_dom"/>
</dbReference>
<dbReference type="AlphaFoldDB" id="A0A834I9T5"/>
<dbReference type="SUPFAM" id="SSF54791">
    <property type="entry name" value="Eukaryotic type KH-domain (KH-domain type I)"/>
    <property type="match status" value="1"/>
</dbReference>
<dbReference type="Gene3D" id="3.30.1370.10">
    <property type="entry name" value="K Homology domain, type 1"/>
    <property type="match status" value="1"/>
</dbReference>
<reference evidence="10" key="1">
    <citation type="submission" date="2020-08" db="EMBL/GenBank/DDBJ databases">
        <title>Genome sequencing and assembly of the red palm weevil Rhynchophorus ferrugineus.</title>
        <authorList>
            <person name="Dias G.B."/>
            <person name="Bergman C.M."/>
            <person name="Manee M."/>
        </authorList>
    </citation>
    <scope>NUCLEOTIDE SEQUENCE</scope>
    <source>
        <strain evidence="10">AA-2017</strain>
        <tissue evidence="10">Whole larva</tissue>
    </source>
</reference>
<dbReference type="GO" id="GO:0016787">
    <property type="term" value="F:hydrolase activity"/>
    <property type="evidence" value="ECO:0007669"/>
    <property type="project" value="UniProtKB-KW"/>
</dbReference>
<dbReference type="Pfam" id="PF00270">
    <property type="entry name" value="DEAD"/>
    <property type="match status" value="1"/>
</dbReference>
<feature type="region of interest" description="Disordered" evidence="7">
    <location>
        <begin position="1"/>
        <end position="22"/>
    </location>
</feature>
<evidence type="ECO:0000256" key="2">
    <source>
        <dbReference type="ARBA" id="ARBA00022741"/>
    </source>
</evidence>
<proteinExistence type="predicted"/>
<dbReference type="GO" id="GO:0031047">
    <property type="term" value="P:regulatory ncRNA-mediated gene silencing"/>
    <property type="evidence" value="ECO:0007669"/>
    <property type="project" value="UniProtKB-ARBA"/>
</dbReference>
<dbReference type="PANTHER" id="PTHR47958">
    <property type="entry name" value="ATP-DEPENDENT RNA HELICASE DBP3"/>
    <property type="match status" value="1"/>
</dbReference>
<accession>A0A834I9T5</accession>
<dbReference type="SMART" id="SM00322">
    <property type="entry name" value="KH"/>
    <property type="match status" value="1"/>
</dbReference>
<evidence type="ECO:0000256" key="4">
    <source>
        <dbReference type="ARBA" id="ARBA00022806"/>
    </source>
</evidence>
<dbReference type="SMART" id="SM00490">
    <property type="entry name" value="HELICc"/>
    <property type="match status" value="1"/>
</dbReference>
<dbReference type="EC" id="3.6.4.13" evidence="1"/>
<evidence type="ECO:0000256" key="6">
    <source>
        <dbReference type="PROSITE-ProRule" id="PRU00117"/>
    </source>
</evidence>
<evidence type="ECO:0000256" key="7">
    <source>
        <dbReference type="SAM" id="MobiDB-lite"/>
    </source>
</evidence>
<dbReference type="OrthoDB" id="196131at2759"/>
<dbReference type="InterPro" id="IPR001650">
    <property type="entry name" value="Helicase_C-like"/>
</dbReference>
<dbReference type="PROSITE" id="PS51194">
    <property type="entry name" value="HELICASE_CTER"/>
    <property type="match status" value="1"/>
</dbReference>
<dbReference type="SUPFAM" id="SSF52540">
    <property type="entry name" value="P-loop containing nucleoside triphosphate hydrolases"/>
    <property type="match status" value="1"/>
</dbReference>
<sequence>MSYNRNENKRGKGNNTGYNSSRKNCSDKFTKLLWIENRFIGKIIGKGGANIKQLELETGARVQVTNQCDGNKSLIKVIGSIEATNKAHKILEKIQYQAAPLIPKPAPVIIETPQKSPPKKDYFDLDECLKSKEEYWARPPEIKKTFYEEHPDVSALTKKSAAQIRNKNNIVVDRIMTIDYIVKPIAKPVLTFEQAFYNYPDILIALKKAKLEKPTPIQCQAWPILLSGEDMIGIAQTGSGKRLAFVLPAFIHIDGQTTPKEERRGPAVLIVAPTRELVIEINKEVKKYEYRGITSCCVYGGVDRKKQVAALQKGVDIIIATPGRMNDLMKLGDLDMKNISYLVLDEVDRMLDMGFEPQIKRVLYGIRPTRQTVITSATWTAALRRLADSYTKDPVQVCVGSLDLTATHSVKQTCIVCNESEKEEIFFDLLHDMAPNDKVMVICGSKGKTDYISVECIMRRLPSVSIHRGKEQKEREQAINDIMDGTASILIATDVVSRVLDIGDVTHVINYDFPNNMAEYVHRIGRTGRTGKTGESISFFTKEDWAHASELIEILEEANQEVPKGLCELAERYDKRNKQKNEDDELPKRKQLTLADLCGW</sequence>
<dbReference type="Gene3D" id="3.40.50.300">
    <property type="entry name" value="P-loop containing nucleotide triphosphate hydrolases"/>
    <property type="match status" value="2"/>
</dbReference>
<dbReference type="InterPro" id="IPR011545">
    <property type="entry name" value="DEAD/DEAH_box_helicase_dom"/>
</dbReference>
<dbReference type="InterPro" id="IPR036612">
    <property type="entry name" value="KH_dom_type_1_sf"/>
</dbReference>
<keyword evidence="4" id="KW-0347">Helicase</keyword>
<evidence type="ECO:0000313" key="10">
    <source>
        <dbReference type="EMBL" id="KAF7275436.1"/>
    </source>
</evidence>
<dbReference type="Proteomes" id="UP000625711">
    <property type="component" value="Unassembled WGS sequence"/>
</dbReference>
<dbReference type="InterPro" id="IPR004088">
    <property type="entry name" value="KH_dom_type_1"/>
</dbReference>
<feature type="compositionally biased region" description="Basic and acidic residues" evidence="7">
    <location>
        <begin position="1"/>
        <end position="10"/>
    </location>
</feature>
<keyword evidence="3" id="KW-0378">Hydrolase</keyword>
<dbReference type="InterPro" id="IPR027417">
    <property type="entry name" value="P-loop_NTPase"/>
</dbReference>
<dbReference type="GO" id="GO:0003724">
    <property type="term" value="F:RNA helicase activity"/>
    <property type="evidence" value="ECO:0007669"/>
    <property type="project" value="UniProtKB-EC"/>
</dbReference>
<dbReference type="SMART" id="SM00487">
    <property type="entry name" value="DEXDc"/>
    <property type="match status" value="1"/>
</dbReference>
<gene>
    <name evidence="10" type="ORF">GWI33_011754</name>
</gene>
<keyword evidence="5" id="KW-0067">ATP-binding</keyword>
<evidence type="ECO:0000256" key="5">
    <source>
        <dbReference type="ARBA" id="ARBA00022840"/>
    </source>
</evidence>
<comment type="caution">
    <text evidence="10">The sequence shown here is derived from an EMBL/GenBank/DDBJ whole genome shotgun (WGS) entry which is preliminary data.</text>
</comment>
<dbReference type="GO" id="GO:0005524">
    <property type="term" value="F:ATP binding"/>
    <property type="evidence" value="ECO:0007669"/>
    <property type="project" value="UniProtKB-KW"/>
</dbReference>
<dbReference type="InterPro" id="IPR014001">
    <property type="entry name" value="Helicase_ATP-bd"/>
</dbReference>
<dbReference type="PROSITE" id="PS51192">
    <property type="entry name" value="HELICASE_ATP_BIND_1"/>
    <property type="match status" value="1"/>
</dbReference>
<evidence type="ECO:0000259" key="9">
    <source>
        <dbReference type="PROSITE" id="PS51194"/>
    </source>
</evidence>
<keyword evidence="6" id="KW-0694">RNA-binding</keyword>
<keyword evidence="2" id="KW-0547">Nucleotide-binding</keyword>
<name>A0A834I9T5_RHYFE</name>
<dbReference type="GO" id="GO:0003723">
    <property type="term" value="F:RNA binding"/>
    <property type="evidence" value="ECO:0007669"/>
    <property type="project" value="UniProtKB-UniRule"/>
</dbReference>
<dbReference type="FunFam" id="3.40.50.300:FF:000008">
    <property type="entry name" value="ATP-dependent RNA helicase RhlB"/>
    <property type="match status" value="1"/>
</dbReference>
<dbReference type="Pfam" id="PF00013">
    <property type="entry name" value="KH_1"/>
    <property type="match status" value="1"/>
</dbReference>
<protein>
    <recommendedName>
        <fullName evidence="1">RNA helicase</fullName>
        <ecNumber evidence="1">3.6.4.13</ecNumber>
    </recommendedName>
</protein>
<dbReference type="Pfam" id="PF00271">
    <property type="entry name" value="Helicase_C"/>
    <property type="match status" value="1"/>
</dbReference>
<keyword evidence="11" id="KW-1185">Reference proteome</keyword>
<dbReference type="CDD" id="cd18787">
    <property type="entry name" value="SF2_C_DEAD"/>
    <property type="match status" value="1"/>
</dbReference>
<feature type="domain" description="Helicase C-terminal" evidence="9">
    <location>
        <begin position="409"/>
        <end position="570"/>
    </location>
</feature>
<dbReference type="CDD" id="cd00105">
    <property type="entry name" value="KH-I"/>
    <property type="match status" value="1"/>
</dbReference>
<evidence type="ECO:0000313" key="11">
    <source>
        <dbReference type="Proteomes" id="UP000625711"/>
    </source>
</evidence>